<dbReference type="STRING" id="1122214.Mame_01756"/>
<proteinExistence type="predicted"/>
<gene>
    <name evidence="1" type="ORF">Mame_01756</name>
</gene>
<dbReference type="InterPro" id="IPR036457">
    <property type="entry name" value="PPM-type-like_dom_sf"/>
</dbReference>
<evidence type="ECO:0000313" key="1">
    <source>
        <dbReference type="EMBL" id="AQZ51102.1"/>
    </source>
</evidence>
<dbReference type="Gene3D" id="3.60.40.10">
    <property type="entry name" value="PPM-type phosphatase domain"/>
    <property type="match status" value="1"/>
</dbReference>
<protein>
    <recommendedName>
        <fullName evidence="3">Protein phosphatase 2C</fullName>
    </recommendedName>
</protein>
<evidence type="ECO:0000313" key="2">
    <source>
        <dbReference type="Proteomes" id="UP000191135"/>
    </source>
</evidence>
<reference evidence="1 2" key="1">
    <citation type="submission" date="2017-03" db="EMBL/GenBank/DDBJ databases">
        <title>Foreign affairs: Plasmid Transfer between Roseobacters and Rhizobia.</title>
        <authorList>
            <person name="Bartling P."/>
            <person name="Bunk B."/>
            <person name="Overmann J."/>
            <person name="Brinkmann H."/>
            <person name="Petersen J."/>
        </authorList>
    </citation>
    <scope>NUCLEOTIDE SEQUENCE [LARGE SCALE GENOMIC DNA]</scope>
    <source>
        <strain evidence="1 2">MACL11</strain>
    </source>
</reference>
<dbReference type="SUPFAM" id="SSF81606">
    <property type="entry name" value="PP2C-like"/>
    <property type="match status" value="1"/>
</dbReference>
<dbReference type="OrthoDB" id="1755431at2"/>
<sequence length="285" mass="30486">MKLEIVGDITDPGKLGGASDDRYGWNAHSVFVIDGATGIAEREVMAEGDATWLAAHAARMFADAGDRPVAETVAAINALARDLYHAAAGSDDLPRHMWPAAAFQMLRIEGDCLVTYGLGDCRLFLEDAAGHVFETTALKGNREKEIAAARAHLERIGGFKGAADIAGDAETMAMLRAGRARQNTPDGHVFTLGLVPAAAERIVREDCGLKAPVRGLLCSDGFAALCDNYDAFSPAGLIDAAFRDGLPPLLEHLRRIERTDDPEGEKFPRYKVSDDAAAVAFRILP</sequence>
<evidence type="ECO:0008006" key="3">
    <source>
        <dbReference type="Google" id="ProtNLM"/>
    </source>
</evidence>
<dbReference type="AlphaFoldDB" id="A0A1U9Z0H4"/>
<accession>A0A1U9Z0H4</accession>
<dbReference type="EMBL" id="CP020330">
    <property type="protein sequence ID" value="AQZ51102.1"/>
    <property type="molecule type" value="Genomic_DNA"/>
</dbReference>
<dbReference type="KEGG" id="mmed:Mame_01756"/>
<name>A0A1U9Z0H4_9HYPH</name>
<dbReference type="RefSeq" id="WP_018067791.1">
    <property type="nucleotide sequence ID" value="NZ_AQWH01000057.1"/>
</dbReference>
<dbReference type="Proteomes" id="UP000191135">
    <property type="component" value="Chromosome"/>
</dbReference>
<organism evidence="1 2">
    <name type="scientific">Martelella mediterranea DSM 17316</name>
    <dbReference type="NCBI Taxonomy" id="1122214"/>
    <lineage>
        <taxon>Bacteria</taxon>
        <taxon>Pseudomonadati</taxon>
        <taxon>Pseudomonadota</taxon>
        <taxon>Alphaproteobacteria</taxon>
        <taxon>Hyphomicrobiales</taxon>
        <taxon>Aurantimonadaceae</taxon>
        <taxon>Martelella</taxon>
    </lineage>
</organism>
<keyword evidence="2" id="KW-1185">Reference proteome</keyword>
<dbReference type="eggNOG" id="COG0631">
    <property type="taxonomic scope" value="Bacteria"/>
</dbReference>